<dbReference type="GO" id="GO:0016020">
    <property type="term" value="C:membrane"/>
    <property type="evidence" value="ECO:0007669"/>
    <property type="project" value="UniProtKB-SubCell"/>
</dbReference>
<dbReference type="AlphaFoldDB" id="A0AAQ4NNF2"/>
<dbReference type="CDD" id="cd00096">
    <property type="entry name" value="Ig"/>
    <property type="match status" value="1"/>
</dbReference>
<keyword evidence="2 7" id="KW-0732">Signal</keyword>
<sequence length="340" mass="37097">MAGGCLSCFFAYTSVVLLGGRLYDVEASRCDGVIYKKVGDAVELPSCAPTEGVTFPQWKYGFNLIIAEKTVYENNQFKGRLDLNPTSFNLTVRQLTRQDSGVFQFISDVNGTQSETVTINLKVYDPITKEPAVTFVSSWDAEKNSCTVSLTCSSTSDSSVTFSWTVRNETTSGSTMVYNVTPQDGDTGFTCTVSNVVSEKSKSITAKCSNTPESPCFVPLVVGVLCGAALIGLPLLLYLFMRSKGCIDRRSAPQRAHQKDSVTQPEAHEHVYASPLPGDDSIYHSIHGANADRYGDDAPLQPIQLGGLEGTSDYEEPDENSQHNNVNPDPAREVQRRQNK</sequence>
<dbReference type="SUPFAM" id="SSF48726">
    <property type="entry name" value="Immunoglobulin"/>
    <property type="match status" value="2"/>
</dbReference>
<evidence type="ECO:0000313" key="10">
    <source>
        <dbReference type="Proteomes" id="UP000007635"/>
    </source>
</evidence>
<evidence type="ECO:0000256" key="7">
    <source>
        <dbReference type="SAM" id="SignalP"/>
    </source>
</evidence>
<feature type="domain" description="Ig-like" evidence="8">
    <location>
        <begin position="131"/>
        <end position="205"/>
    </location>
</feature>
<comment type="subcellular location">
    <subcellularLocation>
        <location evidence="1">Membrane</location>
    </subcellularLocation>
</comment>
<keyword evidence="10" id="KW-1185">Reference proteome</keyword>
<evidence type="ECO:0000256" key="3">
    <source>
        <dbReference type="ARBA" id="ARBA00023136"/>
    </source>
</evidence>
<dbReference type="Ensembl" id="ENSGACT00000057019.1">
    <property type="protein sequence ID" value="ENSGACP00000028139.1"/>
    <property type="gene ID" value="ENSGACG00000034588.1"/>
</dbReference>
<dbReference type="GeneTree" id="ENSGT01030000234540"/>
<dbReference type="InterPro" id="IPR036179">
    <property type="entry name" value="Ig-like_dom_sf"/>
</dbReference>
<dbReference type="InterPro" id="IPR007110">
    <property type="entry name" value="Ig-like_dom"/>
</dbReference>
<evidence type="ECO:0000256" key="1">
    <source>
        <dbReference type="ARBA" id="ARBA00004370"/>
    </source>
</evidence>
<keyword evidence="3 6" id="KW-0472">Membrane</keyword>
<feature type="compositionally biased region" description="Basic and acidic residues" evidence="5">
    <location>
        <begin position="330"/>
        <end position="340"/>
    </location>
</feature>
<evidence type="ECO:0000256" key="2">
    <source>
        <dbReference type="ARBA" id="ARBA00022729"/>
    </source>
</evidence>
<accession>A0AAQ4NNF2</accession>
<evidence type="ECO:0000256" key="5">
    <source>
        <dbReference type="SAM" id="MobiDB-lite"/>
    </source>
</evidence>
<reference evidence="9" key="2">
    <citation type="submission" date="2025-08" db="UniProtKB">
        <authorList>
            <consortium name="Ensembl"/>
        </authorList>
    </citation>
    <scope>IDENTIFICATION</scope>
</reference>
<dbReference type="InterPro" id="IPR013783">
    <property type="entry name" value="Ig-like_fold"/>
</dbReference>
<organism evidence="9 10">
    <name type="scientific">Gasterosteus aculeatus aculeatus</name>
    <name type="common">three-spined stickleback</name>
    <dbReference type="NCBI Taxonomy" id="481459"/>
    <lineage>
        <taxon>Eukaryota</taxon>
        <taxon>Metazoa</taxon>
        <taxon>Chordata</taxon>
        <taxon>Craniata</taxon>
        <taxon>Vertebrata</taxon>
        <taxon>Euteleostomi</taxon>
        <taxon>Actinopterygii</taxon>
        <taxon>Neopterygii</taxon>
        <taxon>Teleostei</taxon>
        <taxon>Neoteleostei</taxon>
        <taxon>Acanthomorphata</taxon>
        <taxon>Eupercaria</taxon>
        <taxon>Perciformes</taxon>
        <taxon>Cottioidei</taxon>
        <taxon>Gasterosteales</taxon>
        <taxon>Gasterosteidae</taxon>
        <taxon>Gasterosteus</taxon>
    </lineage>
</organism>
<keyword evidence="4" id="KW-0325">Glycoprotein</keyword>
<protein>
    <recommendedName>
        <fullName evidence="8">Ig-like domain-containing protein</fullName>
    </recommendedName>
</protein>
<dbReference type="Gene3D" id="2.60.40.10">
    <property type="entry name" value="Immunoglobulins"/>
    <property type="match status" value="2"/>
</dbReference>
<feature type="region of interest" description="Disordered" evidence="5">
    <location>
        <begin position="251"/>
        <end position="340"/>
    </location>
</feature>
<name>A0AAQ4NNF2_GASAC</name>
<evidence type="ECO:0000256" key="4">
    <source>
        <dbReference type="ARBA" id="ARBA00023180"/>
    </source>
</evidence>
<dbReference type="PANTHER" id="PTHR12080">
    <property type="entry name" value="SIGNALING LYMPHOCYTIC ACTIVATION MOLECULE"/>
    <property type="match status" value="1"/>
</dbReference>
<dbReference type="PROSITE" id="PS50835">
    <property type="entry name" value="IG_LIKE"/>
    <property type="match status" value="1"/>
</dbReference>
<evidence type="ECO:0000313" key="9">
    <source>
        <dbReference type="Ensembl" id="ENSGACP00000028139.1"/>
    </source>
</evidence>
<dbReference type="InterPro" id="IPR015631">
    <property type="entry name" value="CD2/SLAM_rcpt"/>
</dbReference>
<dbReference type="Proteomes" id="UP000007635">
    <property type="component" value="Chromosome VII"/>
</dbReference>
<evidence type="ECO:0000259" key="8">
    <source>
        <dbReference type="PROSITE" id="PS50835"/>
    </source>
</evidence>
<reference evidence="9 10" key="1">
    <citation type="journal article" date="2021" name="G3 (Bethesda)">
        <title>Improved contiguity of the threespine stickleback genome using long-read sequencing.</title>
        <authorList>
            <person name="Nath S."/>
            <person name="Shaw D.E."/>
            <person name="White M.A."/>
        </authorList>
    </citation>
    <scope>NUCLEOTIDE SEQUENCE [LARGE SCALE GENOMIC DNA]</scope>
    <source>
        <strain evidence="9 10">Lake Benthic</strain>
    </source>
</reference>
<dbReference type="PANTHER" id="PTHR12080:SF55">
    <property type="entry name" value="LYMPHOCYTE FUNCTION-ASSOCIATED ANTIGEN 3"/>
    <property type="match status" value="1"/>
</dbReference>
<feature type="signal peptide" evidence="7">
    <location>
        <begin position="1"/>
        <end position="27"/>
    </location>
</feature>
<proteinExistence type="predicted"/>
<evidence type="ECO:0000256" key="6">
    <source>
        <dbReference type="SAM" id="Phobius"/>
    </source>
</evidence>
<reference evidence="9" key="3">
    <citation type="submission" date="2025-09" db="UniProtKB">
        <authorList>
            <consortium name="Ensembl"/>
        </authorList>
    </citation>
    <scope>IDENTIFICATION</scope>
</reference>
<keyword evidence="6" id="KW-1133">Transmembrane helix</keyword>
<feature type="chain" id="PRO_5043039214" description="Ig-like domain-containing protein" evidence="7">
    <location>
        <begin position="28"/>
        <end position="340"/>
    </location>
</feature>
<keyword evidence="6" id="KW-0812">Transmembrane</keyword>
<feature type="transmembrane region" description="Helical" evidence="6">
    <location>
        <begin position="217"/>
        <end position="240"/>
    </location>
</feature>